<keyword evidence="12" id="KW-1185">Reference proteome</keyword>
<comment type="similarity">
    <text evidence="1 8">Belongs to the NTAQ1 family.</text>
</comment>
<dbReference type="OrthoDB" id="191192at2759"/>
<comment type="caution">
    <text evidence="11">The sequence shown here is derived from an EMBL/GenBank/DDBJ whole genome shotgun (WGS) entry which is preliminary data.</text>
</comment>
<dbReference type="AlphaFoldDB" id="A0A812D9H7"/>
<dbReference type="Proteomes" id="UP000597762">
    <property type="component" value="Unassembled WGS sequence"/>
</dbReference>
<evidence type="ECO:0000259" key="10">
    <source>
        <dbReference type="Pfam" id="PF09764"/>
    </source>
</evidence>
<name>A0A812D9H7_ACAPH</name>
<dbReference type="InterPro" id="IPR023128">
    <property type="entry name" value="Prot_N_Gln_amidohydro_ab_roll"/>
</dbReference>
<keyword evidence="9" id="KW-0732">Signal</keyword>
<evidence type="ECO:0000256" key="2">
    <source>
        <dbReference type="ARBA" id="ARBA00011245"/>
    </source>
</evidence>
<dbReference type="GO" id="GO:0070773">
    <property type="term" value="F:protein-N-terminal glutamine amidohydrolase activity"/>
    <property type="evidence" value="ECO:0007669"/>
    <property type="project" value="UniProtKB-UniRule"/>
</dbReference>
<evidence type="ECO:0000256" key="4">
    <source>
        <dbReference type="ARBA" id="ARBA00021247"/>
    </source>
</evidence>
<evidence type="ECO:0000256" key="9">
    <source>
        <dbReference type="SAM" id="SignalP"/>
    </source>
</evidence>
<comment type="catalytic activity">
    <reaction evidence="7 8">
        <text>N-terminal L-glutaminyl-[protein] + H2O = N-terminal L-glutamyl-[protein] + NH4(+)</text>
        <dbReference type="Rhea" id="RHEA:50680"/>
        <dbReference type="Rhea" id="RHEA-COMP:12668"/>
        <dbReference type="Rhea" id="RHEA-COMP:12777"/>
        <dbReference type="ChEBI" id="CHEBI:15377"/>
        <dbReference type="ChEBI" id="CHEBI:28938"/>
        <dbReference type="ChEBI" id="CHEBI:64721"/>
        <dbReference type="ChEBI" id="CHEBI:64722"/>
        <dbReference type="EC" id="3.5.1.122"/>
    </reaction>
</comment>
<comment type="function">
    <text evidence="8">Mediates the side-chain deamidation of N-terminal glutamine residues to glutamate, an important step in N-end rule pathway of protein degradation. Conversion of the resulting N-terminal glutamine to glutamate renders the protein susceptible to arginylation, polyubiquitination and degradation as specified by the N-end rule. Does not act on substrates with internal or C-terminal glutamine and does not act on non-glutamine residues in any position.</text>
</comment>
<evidence type="ECO:0000256" key="7">
    <source>
        <dbReference type="ARBA" id="ARBA00048768"/>
    </source>
</evidence>
<evidence type="ECO:0000256" key="5">
    <source>
        <dbReference type="ARBA" id="ARBA00022801"/>
    </source>
</evidence>
<evidence type="ECO:0000256" key="3">
    <source>
        <dbReference type="ARBA" id="ARBA00012718"/>
    </source>
</evidence>
<dbReference type="GO" id="GO:0005829">
    <property type="term" value="C:cytosol"/>
    <property type="evidence" value="ECO:0007669"/>
    <property type="project" value="TreeGrafter"/>
</dbReference>
<evidence type="ECO:0000313" key="11">
    <source>
        <dbReference type="EMBL" id="CAE1291833.1"/>
    </source>
</evidence>
<dbReference type="Pfam" id="PF09764">
    <property type="entry name" value="Nt_Gln_amidase"/>
    <property type="match status" value="1"/>
</dbReference>
<dbReference type="EC" id="3.5.1.122" evidence="3 8"/>
<organism evidence="11 12">
    <name type="scientific">Acanthosepion pharaonis</name>
    <name type="common">Pharaoh cuttlefish</name>
    <name type="synonym">Sepia pharaonis</name>
    <dbReference type="NCBI Taxonomy" id="158019"/>
    <lineage>
        <taxon>Eukaryota</taxon>
        <taxon>Metazoa</taxon>
        <taxon>Spiralia</taxon>
        <taxon>Lophotrochozoa</taxon>
        <taxon>Mollusca</taxon>
        <taxon>Cephalopoda</taxon>
        <taxon>Coleoidea</taxon>
        <taxon>Decapodiformes</taxon>
        <taxon>Sepiida</taxon>
        <taxon>Sepiina</taxon>
        <taxon>Sepiidae</taxon>
        <taxon>Acanthosepion</taxon>
    </lineage>
</organism>
<feature type="chain" id="PRO_5032981607" description="Protein N-terminal glutamine amidohydrolase" evidence="9">
    <location>
        <begin position="20"/>
        <end position="198"/>
    </location>
</feature>
<comment type="subunit">
    <text evidence="2 8">Monomer.</text>
</comment>
<feature type="signal peptide" evidence="9">
    <location>
        <begin position="1"/>
        <end position="19"/>
    </location>
</feature>
<evidence type="ECO:0000256" key="6">
    <source>
        <dbReference type="ARBA" id="ARBA00029677"/>
    </source>
</evidence>
<dbReference type="InterPro" id="IPR037132">
    <property type="entry name" value="N_Gln_amidohydro_ab_roll_sf"/>
</dbReference>
<dbReference type="GO" id="GO:0005634">
    <property type="term" value="C:nucleus"/>
    <property type="evidence" value="ECO:0007669"/>
    <property type="project" value="TreeGrafter"/>
</dbReference>
<dbReference type="PANTHER" id="PTHR13035">
    <property type="entry name" value="PROTEIN N-TERMINAL GLUTAMINE AMIDOHYDROLASE"/>
    <property type="match status" value="1"/>
</dbReference>
<keyword evidence="5 8" id="KW-0378">Hydrolase</keyword>
<feature type="domain" description="Protein N-terminal glutamine amidohydrolase alpha beta roll" evidence="10">
    <location>
        <begin position="55"/>
        <end position="193"/>
    </location>
</feature>
<dbReference type="GO" id="GO:0008418">
    <property type="term" value="F:protein-N-terminal asparagine amidohydrolase activity"/>
    <property type="evidence" value="ECO:0007669"/>
    <property type="project" value="UniProtKB-UniRule"/>
</dbReference>
<dbReference type="PANTHER" id="PTHR13035:SF0">
    <property type="entry name" value="PROTEIN N-TERMINAL GLUTAMINE AMIDOHYDROLASE"/>
    <property type="match status" value="1"/>
</dbReference>
<protein>
    <recommendedName>
        <fullName evidence="4 8">Protein N-terminal glutamine amidohydrolase</fullName>
        <ecNumber evidence="3 8">3.5.1.122</ecNumber>
    </recommendedName>
    <alternativeName>
        <fullName evidence="6 8">Protein NH2-terminal glutamine deamidase</fullName>
    </alternativeName>
</protein>
<dbReference type="EMBL" id="CAHIKZ030002768">
    <property type="protein sequence ID" value="CAE1291833.1"/>
    <property type="molecule type" value="Genomic_DNA"/>
</dbReference>
<dbReference type="InterPro" id="IPR039733">
    <property type="entry name" value="NTAQ1"/>
</dbReference>
<sequence length="198" mass="23324">MTPCCHPILLFVIFGGSEGLQFVVTNKRLLFILSDYTDSHDTVLSSNYLLLSYLVVPIWQQKIQKSEDPVVWDYHVIFLWKNGLNTYVYDLDSCLPFSCKFEIYLKEAIKQDSLFQPEYYRYFRVVEAATYLRYFASNRKHMLDESGMWKSKPPPYPCIRTEETDDNIQEFINVDVSVGYGQVLNLKDFTKTFSQRLK</sequence>
<evidence type="ECO:0000256" key="8">
    <source>
        <dbReference type="RuleBase" id="RU367082"/>
    </source>
</evidence>
<evidence type="ECO:0000313" key="12">
    <source>
        <dbReference type="Proteomes" id="UP000597762"/>
    </source>
</evidence>
<accession>A0A812D9H7</accession>
<evidence type="ECO:0000256" key="1">
    <source>
        <dbReference type="ARBA" id="ARBA00008985"/>
    </source>
</evidence>
<dbReference type="Gene3D" id="3.10.620.10">
    <property type="entry name" value="Protein N-terminal glutamine amidohydrolase, alpha beta roll"/>
    <property type="match status" value="1"/>
</dbReference>
<reference evidence="11" key="1">
    <citation type="submission" date="2021-01" db="EMBL/GenBank/DDBJ databases">
        <authorList>
            <person name="Li R."/>
            <person name="Bekaert M."/>
        </authorList>
    </citation>
    <scope>NUCLEOTIDE SEQUENCE</scope>
    <source>
        <strain evidence="11">Farmed</strain>
    </source>
</reference>
<gene>
    <name evidence="11" type="ORF">SPHA_48943</name>
</gene>
<proteinExistence type="inferred from homology"/>